<dbReference type="GO" id="GO:0016192">
    <property type="term" value="P:vesicle-mediated transport"/>
    <property type="evidence" value="ECO:0007669"/>
    <property type="project" value="UniProtKB-KW"/>
</dbReference>
<dbReference type="SUPFAM" id="SSF48452">
    <property type="entry name" value="TPR-like"/>
    <property type="match status" value="1"/>
</dbReference>
<evidence type="ECO:0000256" key="3">
    <source>
        <dbReference type="ARBA" id="ARBA00022448"/>
    </source>
</evidence>
<keyword evidence="3" id="KW-0813">Transport</keyword>
<dbReference type="KEGG" id="cvn:111117701"/>
<evidence type="ECO:0000313" key="11">
    <source>
        <dbReference type="RefSeq" id="XP_022345440.1"/>
    </source>
</evidence>
<dbReference type="Gene3D" id="1.25.40.10">
    <property type="entry name" value="Tetratricopeptide repeat domain"/>
    <property type="match status" value="1"/>
</dbReference>
<evidence type="ECO:0000256" key="8">
    <source>
        <dbReference type="ARBA" id="ARBA00042485"/>
    </source>
</evidence>
<keyword evidence="4" id="KW-0931">ER-Golgi transport</keyword>
<dbReference type="GO" id="GO:0019905">
    <property type="term" value="F:syntaxin binding"/>
    <property type="evidence" value="ECO:0007669"/>
    <property type="project" value="TreeGrafter"/>
</dbReference>
<evidence type="ECO:0000256" key="2">
    <source>
        <dbReference type="ARBA" id="ARBA00010050"/>
    </source>
</evidence>
<name>A0A8B8EZF0_CRAVI</name>
<dbReference type="GO" id="GO:0005774">
    <property type="term" value="C:vacuolar membrane"/>
    <property type="evidence" value="ECO:0007669"/>
    <property type="project" value="TreeGrafter"/>
</dbReference>
<dbReference type="RefSeq" id="XP_022345440.1">
    <property type="nucleotide sequence ID" value="XM_022489732.1"/>
</dbReference>
<dbReference type="InterPro" id="IPR000744">
    <property type="entry name" value="NSF_attach"/>
</dbReference>
<evidence type="ECO:0000313" key="10">
    <source>
        <dbReference type="RefSeq" id="XP_022312576.1"/>
    </source>
</evidence>
<evidence type="ECO:0000256" key="7">
    <source>
        <dbReference type="ARBA" id="ARBA00040047"/>
    </source>
</evidence>
<comment type="subcellular location">
    <subcellularLocation>
        <location evidence="1">Membrane</location>
        <topology evidence="1">Peripheral membrane protein</topology>
    </subcellularLocation>
</comment>
<evidence type="ECO:0000256" key="6">
    <source>
        <dbReference type="ARBA" id="ARBA00023136"/>
    </source>
</evidence>
<evidence type="ECO:0000256" key="4">
    <source>
        <dbReference type="ARBA" id="ARBA00022892"/>
    </source>
</evidence>
<evidence type="ECO:0000313" key="9">
    <source>
        <dbReference type="Proteomes" id="UP000694844"/>
    </source>
</evidence>
<dbReference type="GeneID" id="111137990"/>
<dbReference type="AlphaFoldDB" id="A0A8B8EZF0"/>
<dbReference type="PANTHER" id="PTHR13768:SF2">
    <property type="entry name" value="GAMMA-SOLUBLE NSF ATTACHMENT PROTEIN"/>
    <property type="match status" value="1"/>
</dbReference>
<dbReference type="InterPro" id="IPR011990">
    <property type="entry name" value="TPR-like_helical_dom_sf"/>
</dbReference>
<dbReference type="Pfam" id="PF14938">
    <property type="entry name" value="SNAP"/>
    <property type="match status" value="1"/>
</dbReference>
<evidence type="ECO:0000256" key="5">
    <source>
        <dbReference type="ARBA" id="ARBA00022927"/>
    </source>
</evidence>
<dbReference type="Proteomes" id="UP000694844">
    <property type="component" value="Chromosome 10"/>
</dbReference>
<keyword evidence="9" id="KW-1185">Reference proteome</keyword>
<reference evidence="10 11" key="1">
    <citation type="submission" date="2025-04" db="UniProtKB">
        <authorList>
            <consortium name="RefSeq"/>
        </authorList>
    </citation>
    <scope>IDENTIFICATION</scope>
    <source>
        <tissue evidence="10 11">Whole sample</tissue>
    </source>
</reference>
<gene>
    <name evidence="11" type="primary">LOC111137990</name>
    <name evidence="10" type="synonym">LOC111117701</name>
</gene>
<dbReference type="RefSeq" id="XP_022312576.1">
    <property type="nucleotide sequence ID" value="XM_022456868.1"/>
</dbReference>
<dbReference type="OrthoDB" id="26569at2759"/>
<keyword evidence="6" id="KW-0472">Membrane</keyword>
<evidence type="ECO:0000256" key="1">
    <source>
        <dbReference type="ARBA" id="ARBA00004170"/>
    </source>
</evidence>
<protein>
    <recommendedName>
        <fullName evidence="7">Gamma-soluble NSF attachment protein</fullName>
    </recommendedName>
    <alternativeName>
        <fullName evidence="8">N-ethylmaleimide-sensitive factor attachment protein gamma</fullName>
    </alternativeName>
</protein>
<sequence length="315" mass="34434">MSGDIQQKRITEGRGHIQAAEKYMKTSFFKWKPDLDSAASEYTKAATCFRNAKAFPEAKDAFLKAADVHRQQNSIFHAAKMIEQAGLLCKEFKDVEGCVNLLEKAADLFHQNGTADTAALTLDRAAKSIEMNYPSKAAELYDKACSISELEDKSRQCAEFAGKAGRLFVKAGKLDLAVEALKREIEFHHQTENFPMINRVILGVVLVYLDNGDPVAAENFFTTASNRGTGEDEFIQGAAEIIQAFNDGDEDAAREILSRPFVKFMDNCFAKIARSLVIPAGGSGRVGVVNSSTTNEIQGQGAQLTDDDLEEGGLC</sequence>
<organism evidence="9 11">
    <name type="scientific">Crassostrea virginica</name>
    <name type="common">Eastern oyster</name>
    <dbReference type="NCBI Taxonomy" id="6565"/>
    <lineage>
        <taxon>Eukaryota</taxon>
        <taxon>Metazoa</taxon>
        <taxon>Spiralia</taxon>
        <taxon>Lophotrochozoa</taxon>
        <taxon>Mollusca</taxon>
        <taxon>Bivalvia</taxon>
        <taxon>Autobranchia</taxon>
        <taxon>Pteriomorphia</taxon>
        <taxon>Ostreida</taxon>
        <taxon>Ostreoidea</taxon>
        <taxon>Ostreidae</taxon>
        <taxon>Crassostrea</taxon>
    </lineage>
</organism>
<dbReference type="KEGG" id="cvn:111137990"/>
<dbReference type="PANTHER" id="PTHR13768">
    <property type="entry name" value="SOLUBLE NSF ATTACHMENT PROTEIN SNAP"/>
    <property type="match status" value="1"/>
</dbReference>
<keyword evidence="5" id="KW-0653">Protein transport</keyword>
<dbReference type="GO" id="GO:0005483">
    <property type="term" value="F:soluble NSF attachment protein activity"/>
    <property type="evidence" value="ECO:0007669"/>
    <property type="project" value="TreeGrafter"/>
</dbReference>
<dbReference type="Proteomes" id="UP000694844">
    <property type="component" value="Chromosome 5"/>
</dbReference>
<comment type="similarity">
    <text evidence="2">Belongs to the SNAP family.</text>
</comment>
<proteinExistence type="inferred from homology"/>
<accession>A0A8B8EZF0</accession>
<dbReference type="GO" id="GO:0031201">
    <property type="term" value="C:SNARE complex"/>
    <property type="evidence" value="ECO:0007669"/>
    <property type="project" value="TreeGrafter"/>
</dbReference>
<dbReference type="GO" id="GO:0006886">
    <property type="term" value="P:intracellular protein transport"/>
    <property type="evidence" value="ECO:0007669"/>
    <property type="project" value="InterPro"/>
</dbReference>